<dbReference type="GO" id="GO:0004672">
    <property type="term" value="F:protein kinase activity"/>
    <property type="evidence" value="ECO:0007669"/>
    <property type="project" value="TreeGrafter"/>
</dbReference>
<dbReference type="OrthoDB" id="9760760at2"/>
<feature type="compositionally biased region" description="Basic and acidic residues" evidence="1">
    <location>
        <begin position="476"/>
        <end position="497"/>
    </location>
</feature>
<dbReference type="Gene3D" id="3.40.50.300">
    <property type="entry name" value="P-loop containing nucleotide triphosphate hydrolases"/>
    <property type="match status" value="1"/>
</dbReference>
<dbReference type="Proteomes" id="UP000239735">
    <property type="component" value="Unassembled WGS sequence"/>
</dbReference>
<accession>A0A2N9L5P6</accession>
<organism evidence="2 3">
    <name type="scientific">Candidatus Sulfuritelmatomonas gaucii</name>
    <dbReference type="NCBI Taxonomy" id="2043161"/>
    <lineage>
        <taxon>Bacteria</taxon>
        <taxon>Pseudomonadati</taxon>
        <taxon>Acidobacteriota</taxon>
        <taxon>Terriglobia</taxon>
        <taxon>Terriglobales</taxon>
        <taxon>Acidobacteriaceae</taxon>
        <taxon>Candidatus Sulfuritelmatomonas</taxon>
    </lineage>
</organism>
<evidence type="ECO:0000256" key="1">
    <source>
        <dbReference type="SAM" id="MobiDB-lite"/>
    </source>
</evidence>
<proteinExistence type="predicted"/>
<name>A0A2N9L5P6_9BACT</name>
<protein>
    <submittedName>
        <fullName evidence="2">Putative magnesium chelatase, ChlI subunit</fullName>
    </submittedName>
</protein>
<feature type="region of interest" description="Disordered" evidence="1">
    <location>
        <begin position="465"/>
        <end position="500"/>
    </location>
</feature>
<dbReference type="PANTHER" id="PTHR30267:SF2">
    <property type="entry name" value="PROTEIN PRKA"/>
    <property type="match status" value="1"/>
</dbReference>
<dbReference type="PANTHER" id="PTHR30267">
    <property type="entry name" value="PROTEIN KINASE PRKA"/>
    <property type="match status" value="1"/>
</dbReference>
<dbReference type="InterPro" id="IPR027417">
    <property type="entry name" value="P-loop_NTPase"/>
</dbReference>
<dbReference type="AlphaFoldDB" id="A0A2N9L5P6"/>
<evidence type="ECO:0000313" key="3">
    <source>
        <dbReference type="Proteomes" id="UP000239735"/>
    </source>
</evidence>
<dbReference type="EMBL" id="OKRB01000068">
    <property type="protein sequence ID" value="SPE18580.1"/>
    <property type="molecule type" value="Genomic_DNA"/>
</dbReference>
<sequence>MPAATPLPQTLAELRSSHQFSEAQLKSRSVKDEMRDNLTARLRAKETIFPRIVGYEDTVIPQIVNAVLSKQNFILLGLRGQAKSRILRALTALLDERMPYVAGCEIRDNPYRPLCVRCRELIAERGDATPIAWIGRDDRYVEKLATPDVTVADLIGDLDPIKAARAGENLSSELTMHYGLLPRANRGLFAINELPDLASKIQVALFNIMQEGDVQIKGYPVRMALDLVLVFSANPEDYTARGKIITPLKDRIGSEIRTHYPETLEEGISITAQEAWQDRGSAVELPQYLREVVEQVAFSAREDKRVDKRSGVSQRLPISTLELVVSNAERRALATGDALVLPRVSDLYAAMPGITGKLELEYEGEMRGADTVVRELIRTAVGKIFDRYFAGADMERIEQWFNLGGTVKLDETQPAAATLKELKAIQGLLEKLSPLGVKPGDAAPKVVAAAEFLLEGLVAHRKLSRNEQHGFAAQEGPRKRDLEMQGPERENRSREREELEIEYDDWERARRRRRGGGLN</sequence>
<gene>
    <name evidence="2" type="ORF">SBA5_160064</name>
</gene>
<reference evidence="3" key="1">
    <citation type="submission" date="2018-02" db="EMBL/GenBank/DDBJ databases">
        <authorList>
            <person name="Hausmann B."/>
        </authorList>
    </citation>
    <scope>NUCLEOTIDE SEQUENCE [LARGE SCALE GENOMIC DNA]</scope>
    <source>
        <strain evidence="3">Peat soil MAG SbA5</strain>
    </source>
</reference>
<evidence type="ECO:0000313" key="2">
    <source>
        <dbReference type="EMBL" id="SPE18580.1"/>
    </source>
</evidence>
<dbReference type="SUPFAM" id="SSF52540">
    <property type="entry name" value="P-loop containing nucleoside triphosphate hydrolases"/>
    <property type="match status" value="1"/>
</dbReference>